<protein>
    <submittedName>
        <fullName evidence="4">Small s protein</fullName>
    </submittedName>
</protein>
<feature type="domain" description="DUF7791" evidence="3">
    <location>
        <begin position="521"/>
        <end position="659"/>
    </location>
</feature>
<dbReference type="Proteomes" id="UP001175000">
    <property type="component" value="Unassembled WGS sequence"/>
</dbReference>
<reference evidence="4" key="1">
    <citation type="submission" date="2023-06" db="EMBL/GenBank/DDBJ databases">
        <title>Genome-scale phylogeny and comparative genomics of the fungal order Sordariales.</title>
        <authorList>
            <consortium name="Lawrence Berkeley National Laboratory"/>
            <person name="Hensen N."/>
            <person name="Bonometti L."/>
            <person name="Westerberg I."/>
            <person name="Brannstrom I.O."/>
            <person name="Guillou S."/>
            <person name="Cros-Aarteil S."/>
            <person name="Calhoun S."/>
            <person name="Haridas S."/>
            <person name="Kuo A."/>
            <person name="Mondo S."/>
            <person name="Pangilinan J."/>
            <person name="Riley R."/>
            <person name="Labutti K."/>
            <person name="Andreopoulos B."/>
            <person name="Lipzen A."/>
            <person name="Chen C."/>
            <person name="Yanf M."/>
            <person name="Daum C."/>
            <person name="Ng V."/>
            <person name="Clum A."/>
            <person name="Steindorff A."/>
            <person name="Ohm R."/>
            <person name="Martin F."/>
            <person name="Silar P."/>
            <person name="Natvig D."/>
            <person name="Lalanne C."/>
            <person name="Gautier V."/>
            <person name="Ament-Velasquez S.L."/>
            <person name="Kruys A."/>
            <person name="Hutchinson M.I."/>
            <person name="Powell A.J."/>
            <person name="Barry K."/>
            <person name="Miller A.N."/>
            <person name="Grigoriev I.V."/>
            <person name="Debuchy R."/>
            <person name="Gladieux P."/>
            <person name="Thoren M.H."/>
            <person name="Johannesson H."/>
        </authorList>
    </citation>
    <scope>NUCLEOTIDE SEQUENCE</scope>
    <source>
        <strain evidence="4">CBS 606.72</strain>
    </source>
</reference>
<gene>
    <name evidence="4" type="ORF">B0T14DRAFT_588810</name>
</gene>
<comment type="caution">
    <text evidence="4">The sequence shown here is derived from an EMBL/GenBank/DDBJ whole genome shotgun (WGS) entry which is preliminary data.</text>
</comment>
<dbReference type="EMBL" id="JAULSU010000005">
    <property type="protein sequence ID" value="KAK0616630.1"/>
    <property type="molecule type" value="Genomic_DNA"/>
</dbReference>
<keyword evidence="1" id="KW-0677">Repeat</keyword>
<name>A0AA39WJN0_9PEZI</name>
<keyword evidence="5" id="KW-1185">Reference proteome</keyword>
<proteinExistence type="predicted"/>
<dbReference type="Gene3D" id="3.40.50.300">
    <property type="entry name" value="P-loop containing nucleotide triphosphate hydrolases"/>
    <property type="match status" value="1"/>
</dbReference>
<accession>A0AA39WJN0</accession>
<dbReference type="InterPro" id="IPR027417">
    <property type="entry name" value="P-loop_NTPase"/>
</dbReference>
<dbReference type="InterPro" id="IPR056884">
    <property type="entry name" value="NPHP3-like_N"/>
</dbReference>
<dbReference type="PANTHER" id="PTHR10039:SF5">
    <property type="entry name" value="NACHT DOMAIN-CONTAINING PROTEIN"/>
    <property type="match status" value="1"/>
</dbReference>
<dbReference type="SUPFAM" id="SSF52540">
    <property type="entry name" value="P-loop containing nucleoside triphosphate hydrolases"/>
    <property type="match status" value="1"/>
</dbReference>
<organism evidence="4 5">
    <name type="scientific">Immersiella caudata</name>
    <dbReference type="NCBI Taxonomy" id="314043"/>
    <lineage>
        <taxon>Eukaryota</taxon>
        <taxon>Fungi</taxon>
        <taxon>Dikarya</taxon>
        <taxon>Ascomycota</taxon>
        <taxon>Pezizomycotina</taxon>
        <taxon>Sordariomycetes</taxon>
        <taxon>Sordariomycetidae</taxon>
        <taxon>Sordariales</taxon>
        <taxon>Lasiosphaeriaceae</taxon>
        <taxon>Immersiella</taxon>
    </lineage>
</organism>
<dbReference type="PANTHER" id="PTHR10039">
    <property type="entry name" value="AMELOGENIN"/>
    <property type="match status" value="1"/>
</dbReference>
<sequence>MDPFTAISLAGNILQFITFVKTIYKTARELQKSATGLAKADEALHWSASELQTIVDNITAGVGSIPDHPGRSNNSSDLRIRELGRQCREISEELVSDLGKKGTQNKFSFLDAVKSAMRRAANQSELDEKTKRLNDVQNALFKHLVAHISNQQHGVSRAIADLVEQNRKLAANRTDDLEALKSQVHRVSSLLESSLKTASVPLDTELQTLQSSLGGWSSKAEQFKREQAVIASLQFPGMHARRNEIHARHQNTFEWILSPRVHFQEWLHDKSGVFWISGEPGCGKSTLMKHLCTDSVNDQALRQWAAPRKLVKAGFYFVRQEPSLIPTICPERWGDEPSDVWNVHELLSALDRVASQQLSVRFCFFIDGLDEYQQAPSTNAEGTTCTHTSEVIQIMATLSKIPDIKLCVSSRPWLPFEQAFGRILERKLYVHVENRDDIRLYIRDKLETSDIFLDSRLDRRDLQYLIDDILDNSGGVFLWVVLVVQSLLRGLANLDRPSELRKRLSQMPKTLNGYFDRMLDSVEDIYQEQTAQILQTSLHAVEPLYVVTYSFIGENDPACPTGACTPWSEDECVMRARTAEVRIKVRCPDLLRIVATIEAPRTAQEMIGNRVDYLHRTVRDFLALEETQKRLRRSMTADFDAGVYICNSLLAQIKGAAPRGRKTRPGSELLQLVDDITFYLRDVEQRLDEPQMSILEQLHTALVQKGYGVVLYRGSFLGYAVEKDLQAYVHNNISAVTNAHTRAILLDRALSPIFKSRYPATAPSIEMVKLLLRNGAGPNESAEGTVKSVWERYLTILYKTKTASRSLPNHESHIIIIQELLKHGADPSVSITTSWTERKVTMGKGGGRSYPIYMDFAELVQFLFSPIEREYIEMLMTQRSGVCVVL</sequence>
<evidence type="ECO:0000259" key="2">
    <source>
        <dbReference type="Pfam" id="PF24883"/>
    </source>
</evidence>
<evidence type="ECO:0000313" key="5">
    <source>
        <dbReference type="Proteomes" id="UP001175000"/>
    </source>
</evidence>
<dbReference type="Pfam" id="PF25053">
    <property type="entry name" value="DUF7791"/>
    <property type="match status" value="1"/>
</dbReference>
<dbReference type="AlphaFoldDB" id="A0AA39WJN0"/>
<evidence type="ECO:0000259" key="3">
    <source>
        <dbReference type="Pfam" id="PF25053"/>
    </source>
</evidence>
<evidence type="ECO:0000313" key="4">
    <source>
        <dbReference type="EMBL" id="KAK0616630.1"/>
    </source>
</evidence>
<feature type="domain" description="Nephrocystin 3-like N-terminal" evidence="2">
    <location>
        <begin position="251"/>
        <end position="411"/>
    </location>
</feature>
<dbReference type="Pfam" id="PF24883">
    <property type="entry name" value="NPHP3_N"/>
    <property type="match status" value="1"/>
</dbReference>
<dbReference type="InterPro" id="IPR056693">
    <property type="entry name" value="DUF7791"/>
</dbReference>
<evidence type="ECO:0000256" key="1">
    <source>
        <dbReference type="ARBA" id="ARBA00022737"/>
    </source>
</evidence>